<dbReference type="InterPro" id="IPR001719">
    <property type="entry name" value="AP_endonuc_2"/>
</dbReference>
<dbReference type="EC" id="3.1.21.2" evidence="7"/>
<comment type="function">
    <text evidence="7">Endonuclease IV plays a role in DNA repair. It cleaves phosphodiester bonds at apurinic or apyrimidinic (AP) sites, generating a 3'-hydroxyl group and a 5'-terminal sugar phosphate.</text>
</comment>
<evidence type="ECO:0000313" key="10">
    <source>
        <dbReference type="Proteomes" id="UP001241537"/>
    </source>
</evidence>
<dbReference type="PROSITE" id="PS51432">
    <property type="entry name" value="AP_NUCLEASE_F2_4"/>
    <property type="match status" value="1"/>
</dbReference>
<evidence type="ECO:0000313" key="9">
    <source>
        <dbReference type="EMBL" id="MDQ0153457.1"/>
    </source>
</evidence>
<evidence type="ECO:0000256" key="7">
    <source>
        <dbReference type="HAMAP-Rule" id="MF_00152"/>
    </source>
</evidence>
<gene>
    <name evidence="7" type="primary">nfo</name>
    <name evidence="9" type="ORF">J2S20_002177</name>
</gene>
<dbReference type="EMBL" id="JAUSTO010000020">
    <property type="protein sequence ID" value="MDQ0153457.1"/>
    <property type="molecule type" value="Genomic_DNA"/>
</dbReference>
<dbReference type="GO" id="GO:0008270">
    <property type="term" value="F:zinc ion binding"/>
    <property type="evidence" value="ECO:0007669"/>
    <property type="project" value="UniProtKB-UniRule"/>
</dbReference>
<protein>
    <recommendedName>
        <fullName evidence="7">Probable endonuclease 4</fullName>
        <ecNumber evidence="7">3.1.21.2</ecNumber>
    </recommendedName>
    <alternativeName>
        <fullName evidence="7">Endodeoxyribonuclease IV</fullName>
    </alternativeName>
    <alternativeName>
        <fullName evidence="7">Endonuclease IV</fullName>
    </alternativeName>
</protein>
<feature type="binding site" evidence="7">
    <location>
        <position position="176"/>
    </location>
    <ligand>
        <name>Zn(2+)</name>
        <dbReference type="ChEBI" id="CHEBI:29105"/>
        <label>2</label>
    </ligand>
</feature>
<dbReference type="GO" id="GO:0006284">
    <property type="term" value="P:base-excision repair"/>
    <property type="evidence" value="ECO:0007669"/>
    <property type="project" value="TreeGrafter"/>
</dbReference>
<comment type="similarity">
    <text evidence="1 7">Belongs to the AP endonuclease 2 family.</text>
</comment>
<dbReference type="Pfam" id="PF01261">
    <property type="entry name" value="AP_endonuc_2"/>
    <property type="match status" value="1"/>
</dbReference>
<keyword evidence="10" id="KW-1185">Reference proteome</keyword>
<dbReference type="GO" id="GO:0008081">
    <property type="term" value="F:phosphoric diester hydrolase activity"/>
    <property type="evidence" value="ECO:0007669"/>
    <property type="project" value="TreeGrafter"/>
</dbReference>
<dbReference type="PANTHER" id="PTHR21445">
    <property type="entry name" value="ENDONUCLEASE IV ENDODEOXYRIBONUCLEASE IV"/>
    <property type="match status" value="1"/>
</dbReference>
<sequence>MIYIGCHLSVTDGYKAMGETMSRFGGNTFAWFTRNPRGGKTKPVIPEDVEALKAYLQQECFGTLVAHGSYTMNLCSAKEETRANGRDMLRQDLERMELLPGNFYNFHPGAHTGLGTEAGISLIADALNELLTPDMTTTVLLETMAGKGSEIGGTFEELREIIDRVECKEKIGVCFDTCHTWDAGYDLVGDVDGVLQHFDDVIGLGKLKAVHFNDSKNDCGSHKDRHEKLGQGYLGMEAMKRIALHPALQGLPFILETPNDDEGYIDEIRTVRSWMEEQTL</sequence>
<comment type="catalytic activity">
    <reaction evidence="7">
        <text>Endonucleolytic cleavage to 5'-phosphooligonucleotide end-products.</text>
        <dbReference type="EC" id="3.1.21.2"/>
    </reaction>
</comment>
<dbReference type="FunFam" id="3.20.20.150:FF:000001">
    <property type="entry name" value="Probable endonuclease 4"/>
    <property type="match status" value="1"/>
</dbReference>
<dbReference type="AlphaFoldDB" id="A0AAE3VC84"/>
<feature type="binding site" evidence="7">
    <location>
        <position position="142"/>
    </location>
    <ligand>
        <name>Zn(2+)</name>
        <dbReference type="ChEBI" id="CHEBI:29105"/>
        <label>2</label>
    </ligand>
</feature>
<dbReference type="PANTHER" id="PTHR21445:SF0">
    <property type="entry name" value="APURINIC-APYRIMIDINIC ENDONUCLEASE"/>
    <property type="match status" value="1"/>
</dbReference>
<dbReference type="Gene3D" id="3.20.20.150">
    <property type="entry name" value="Divalent-metal-dependent TIM barrel enzymes"/>
    <property type="match status" value="1"/>
</dbReference>
<feature type="domain" description="Xylose isomerase-like TIM barrel" evidence="8">
    <location>
        <begin position="22"/>
        <end position="273"/>
    </location>
</feature>
<feature type="binding site" evidence="7">
    <location>
        <position position="67"/>
    </location>
    <ligand>
        <name>Zn(2+)</name>
        <dbReference type="ChEBI" id="CHEBI:29105"/>
        <label>1</label>
    </ligand>
</feature>
<feature type="binding site" evidence="7">
    <location>
        <position position="107"/>
    </location>
    <ligand>
        <name>Zn(2+)</name>
        <dbReference type="ChEBI" id="CHEBI:29105"/>
        <label>1</label>
    </ligand>
</feature>
<evidence type="ECO:0000259" key="8">
    <source>
        <dbReference type="Pfam" id="PF01261"/>
    </source>
</evidence>
<keyword evidence="7" id="KW-0540">Nuclease</keyword>
<feature type="binding site" evidence="7">
    <location>
        <position position="226"/>
    </location>
    <ligand>
        <name>Zn(2+)</name>
        <dbReference type="ChEBI" id="CHEBI:29105"/>
        <label>3</label>
    </ligand>
</feature>
<evidence type="ECO:0000256" key="2">
    <source>
        <dbReference type="ARBA" id="ARBA00022723"/>
    </source>
</evidence>
<dbReference type="NCBIfam" id="TIGR00587">
    <property type="entry name" value="nfo"/>
    <property type="match status" value="1"/>
</dbReference>
<comment type="caution">
    <text evidence="9">The sequence shown here is derived from an EMBL/GenBank/DDBJ whole genome shotgun (WGS) entry which is preliminary data.</text>
</comment>
<dbReference type="InterPro" id="IPR018246">
    <property type="entry name" value="AP_endonuc_F2_Zn_BS"/>
</dbReference>
<keyword evidence="7" id="KW-0255">Endonuclease</keyword>
<dbReference type="RefSeq" id="WP_106613068.1">
    <property type="nucleotide sequence ID" value="NZ_JAUSTO010000020.1"/>
</dbReference>
<keyword evidence="6 7" id="KW-0234">DNA repair</keyword>
<dbReference type="PROSITE" id="PS00730">
    <property type="entry name" value="AP_NUCLEASE_F2_2"/>
    <property type="match status" value="1"/>
</dbReference>
<dbReference type="Proteomes" id="UP001241537">
    <property type="component" value="Unassembled WGS sequence"/>
</dbReference>
<dbReference type="GO" id="GO:0008833">
    <property type="term" value="F:deoxyribonuclease IV (phage-T4-induced) activity"/>
    <property type="evidence" value="ECO:0007669"/>
    <property type="project" value="UniProtKB-UniRule"/>
</dbReference>
<keyword evidence="2 7" id="KW-0479">Metal-binding</keyword>
<feature type="binding site" evidence="7">
    <location>
        <position position="142"/>
    </location>
    <ligand>
        <name>Zn(2+)</name>
        <dbReference type="ChEBI" id="CHEBI:29105"/>
        <label>1</label>
    </ligand>
</feature>
<dbReference type="HAMAP" id="MF_00152">
    <property type="entry name" value="Nfo"/>
    <property type="match status" value="1"/>
</dbReference>
<organism evidence="9 10">
    <name type="scientific">Moryella indoligenes</name>
    <dbReference type="NCBI Taxonomy" id="371674"/>
    <lineage>
        <taxon>Bacteria</taxon>
        <taxon>Bacillati</taxon>
        <taxon>Bacillota</taxon>
        <taxon>Clostridia</taxon>
        <taxon>Lachnospirales</taxon>
        <taxon>Lachnospiraceae</taxon>
        <taxon>Moryella</taxon>
    </lineage>
</organism>
<evidence type="ECO:0000256" key="1">
    <source>
        <dbReference type="ARBA" id="ARBA00005340"/>
    </source>
</evidence>
<keyword evidence="5 7" id="KW-0862">Zinc</keyword>
<name>A0AAE3VC84_9FIRM</name>
<dbReference type="InterPro" id="IPR036237">
    <property type="entry name" value="Xyl_isomerase-like_sf"/>
</dbReference>
<dbReference type="InterPro" id="IPR013022">
    <property type="entry name" value="Xyl_isomerase-like_TIM-brl"/>
</dbReference>
<feature type="binding site" evidence="7">
    <location>
        <position position="256"/>
    </location>
    <ligand>
        <name>Zn(2+)</name>
        <dbReference type="ChEBI" id="CHEBI:29105"/>
        <label>2</label>
    </ligand>
</feature>
<dbReference type="GO" id="GO:0003677">
    <property type="term" value="F:DNA binding"/>
    <property type="evidence" value="ECO:0007669"/>
    <property type="project" value="InterPro"/>
</dbReference>
<feature type="binding site" evidence="7">
    <location>
        <position position="211"/>
    </location>
    <ligand>
        <name>Zn(2+)</name>
        <dbReference type="ChEBI" id="CHEBI:29105"/>
        <label>2</label>
    </ligand>
</feature>
<keyword evidence="4 7" id="KW-0378">Hydrolase</keyword>
<feature type="binding site" evidence="7">
    <location>
        <position position="224"/>
    </location>
    <ligand>
        <name>Zn(2+)</name>
        <dbReference type="ChEBI" id="CHEBI:29105"/>
        <label>3</label>
    </ligand>
</feature>
<feature type="binding site" evidence="7">
    <location>
        <position position="179"/>
    </location>
    <ligand>
        <name>Zn(2+)</name>
        <dbReference type="ChEBI" id="CHEBI:29105"/>
        <label>3</label>
    </ligand>
</feature>
<keyword evidence="3 7" id="KW-0227">DNA damage</keyword>
<accession>A0AAE3VC84</accession>
<evidence type="ECO:0000256" key="5">
    <source>
        <dbReference type="ARBA" id="ARBA00022833"/>
    </source>
</evidence>
<dbReference type="CDD" id="cd00019">
    <property type="entry name" value="AP2Ec"/>
    <property type="match status" value="1"/>
</dbReference>
<proteinExistence type="inferred from homology"/>
<evidence type="ECO:0000256" key="3">
    <source>
        <dbReference type="ARBA" id="ARBA00022763"/>
    </source>
</evidence>
<evidence type="ECO:0000256" key="4">
    <source>
        <dbReference type="ARBA" id="ARBA00022801"/>
    </source>
</evidence>
<dbReference type="GO" id="GO:0003906">
    <property type="term" value="F:DNA-(apurinic or apyrimidinic site) endonuclease activity"/>
    <property type="evidence" value="ECO:0007669"/>
    <property type="project" value="TreeGrafter"/>
</dbReference>
<comment type="cofactor">
    <cofactor evidence="7">
        <name>Zn(2+)</name>
        <dbReference type="ChEBI" id="CHEBI:29105"/>
    </cofactor>
    <text evidence="7">Binds 3 Zn(2+) ions.</text>
</comment>
<reference evidence="9" key="1">
    <citation type="submission" date="2023-07" db="EMBL/GenBank/DDBJ databases">
        <title>Genomic Encyclopedia of Type Strains, Phase IV (KMG-IV): sequencing the most valuable type-strain genomes for metagenomic binning, comparative biology and taxonomic classification.</title>
        <authorList>
            <person name="Goeker M."/>
        </authorList>
    </citation>
    <scope>NUCLEOTIDE SEQUENCE</scope>
    <source>
        <strain evidence="9">DSM 19659</strain>
    </source>
</reference>
<evidence type="ECO:0000256" key="6">
    <source>
        <dbReference type="ARBA" id="ARBA00023204"/>
    </source>
</evidence>
<dbReference type="PROSITE" id="PS00731">
    <property type="entry name" value="AP_NUCLEASE_F2_3"/>
    <property type="match status" value="1"/>
</dbReference>
<dbReference type="SUPFAM" id="SSF51658">
    <property type="entry name" value="Xylose isomerase-like"/>
    <property type="match status" value="1"/>
</dbReference>
<dbReference type="SMART" id="SM00518">
    <property type="entry name" value="AP2Ec"/>
    <property type="match status" value="1"/>
</dbReference>